<dbReference type="GeneID" id="64978119"/>
<accession>A0A7R8ARH8</accession>
<organism evidence="1 2">
    <name type="scientific">Aspergillus puulaauensis</name>
    <dbReference type="NCBI Taxonomy" id="1220207"/>
    <lineage>
        <taxon>Eukaryota</taxon>
        <taxon>Fungi</taxon>
        <taxon>Dikarya</taxon>
        <taxon>Ascomycota</taxon>
        <taxon>Pezizomycotina</taxon>
        <taxon>Eurotiomycetes</taxon>
        <taxon>Eurotiomycetidae</taxon>
        <taxon>Eurotiales</taxon>
        <taxon>Aspergillaceae</taxon>
        <taxon>Aspergillus</taxon>
    </lineage>
</organism>
<sequence length="263" mass="30284">MTHKEFFNNLVWLGKVIRFRYSADVSGWRLEAKYCDKNDQLTAEDYNIDTVNYRKPSAAYGTFRCRSVKNPGDVAVLKIIMQIPYAGSEYGLLAERARQATDILPNNACHEVEPLQILTKNKSKVTPVIREFEVLTQDNEGLVPGGFLYYILMDHAPGIQLEHEAFWTLDYGERDRIREAFRIAWEECLQAGVYAAQSSPSHLFWDAESSKIFIAGFSRSRPAEPDDKWTDIEWVSWGLADCPPTYFYDQEALDRSDKSDWTL</sequence>
<protein>
    <recommendedName>
        <fullName evidence="3">Protein kinase domain-containing protein</fullName>
    </recommendedName>
</protein>
<proteinExistence type="predicted"/>
<dbReference type="Proteomes" id="UP000654913">
    <property type="component" value="Chromosome 6"/>
</dbReference>
<evidence type="ECO:0000313" key="2">
    <source>
        <dbReference type="Proteomes" id="UP000654913"/>
    </source>
</evidence>
<dbReference type="OrthoDB" id="5401170at2759"/>
<dbReference type="AlphaFoldDB" id="A0A7R8ARH8"/>
<dbReference type="RefSeq" id="XP_041560308.1">
    <property type="nucleotide sequence ID" value="XM_041694482.1"/>
</dbReference>
<evidence type="ECO:0000313" key="1">
    <source>
        <dbReference type="EMBL" id="BCS28122.1"/>
    </source>
</evidence>
<name>A0A7R8ARH8_9EURO</name>
<reference evidence="1" key="1">
    <citation type="submission" date="2021-01" db="EMBL/GenBank/DDBJ databases">
        <authorList>
            <consortium name="Aspergillus puulaauensis MK2 genome sequencing consortium"/>
            <person name="Kazuki M."/>
            <person name="Futagami T."/>
        </authorList>
    </citation>
    <scope>NUCLEOTIDE SEQUENCE</scope>
    <source>
        <strain evidence="1">MK2</strain>
    </source>
</reference>
<dbReference type="KEGG" id="apuu:APUU_61170S"/>
<evidence type="ECO:0008006" key="3">
    <source>
        <dbReference type="Google" id="ProtNLM"/>
    </source>
</evidence>
<keyword evidence="2" id="KW-1185">Reference proteome</keyword>
<dbReference type="EMBL" id="AP024448">
    <property type="protein sequence ID" value="BCS28122.1"/>
    <property type="molecule type" value="Genomic_DNA"/>
</dbReference>
<gene>
    <name evidence="1" type="ORF">APUU_61170S</name>
</gene>
<reference evidence="1" key="2">
    <citation type="submission" date="2021-02" db="EMBL/GenBank/DDBJ databases">
        <title>Aspergillus puulaauensis MK2 genome sequence.</title>
        <authorList>
            <person name="Futagami T."/>
            <person name="Mori K."/>
            <person name="Kadooka C."/>
            <person name="Tanaka T."/>
        </authorList>
    </citation>
    <scope>NUCLEOTIDE SEQUENCE</scope>
    <source>
        <strain evidence="1">MK2</strain>
    </source>
</reference>